<dbReference type="AlphaFoldDB" id="A0A0R2L4M8"/>
<reference evidence="2 3" key="1">
    <citation type="journal article" date="2015" name="Genome Announc.">
        <title>Expanding the biotechnology potential of lactobacilli through comparative genomics of 213 strains and associated genera.</title>
        <authorList>
            <person name="Sun Z."/>
            <person name="Harris H.M."/>
            <person name="McCann A."/>
            <person name="Guo C."/>
            <person name="Argimon S."/>
            <person name="Zhang W."/>
            <person name="Yang X."/>
            <person name="Jeffery I.B."/>
            <person name="Cooney J.C."/>
            <person name="Kagawa T.F."/>
            <person name="Liu W."/>
            <person name="Song Y."/>
            <person name="Salvetti E."/>
            <person name="Wrobel A."/>
            <person name="Rasinkangas P."/>
            <person name="Parkhill J."/>
            <person name="Rea M.C."/>
            <person name="O'Sullivan O."/>
            <person name="Ritari J."/>
            <person name="Douillard F.P."/>
            <person name="Paul Ross R."/>
            <person name="Yang R."/>
            <person name="Briner A.E."/>
            <person name="Felis G.E."/>
            <person name="de Vos W.M."/>
            <person name="Barrangou R."/>
            <person name="Klaenhammer T.R."/>
            <person name="Caufield P.W."/>
            <person name="Cui Y."/>
            <person name="Zhang H."/>
            <person name="O'Toole P.W."/>
        </authorList>
    </citation>
    <scope>NUCLEOTIDE SEQUENCE [LARGE SCALE GENOMIC DNA]</scope>
    <source>
        <strain evidence="2 3">DSM 22696</strain>
    </source>
</reference>
<evidence type="ECO:0000313" key="4">
    <source>
        <dbReference type="Proteomes" id="UP000321429"/>
    </source>
</evidence>
<comment type="caution">
    <text evidence="2">The sequence shown here is derived from an EMBL/GenBank/DDBJ whole genome shotgun (WGS) entry which is preliminary data.</text>
</comment>
<sequence>MNLEEVNQYVTQAQIETTEHFITLIENRIEPLRKQLLATRSLDEYKAGQMLMATNIYDDINNYLWDLKEAAND</sequence>
<keyword evidence="3" id="KW-1185">Reference proteome</keyword>
<protein>
    <submittedName>
        <fullName evidence="2">Uncharacterized protein</fullName>
    </submittedName>
</protein>
<proteinExistence type="predicted"/>
<gene>
    <name evidence="2" type="ORF">IV55_GL001263</name>
    <name evidence="1" type="ORF">LSI01_11890</name>
</gene>
<evidence type="ECO:0000313" key="1">
    <source>
        <dbReference type="EMBL" id="GEK28878.1"/>
    </source>
</evidence>
<accession>A0A0R2L4M8</accession>
<dbReference type="Proteomes" id="UP000051139">
    <property type="component" value="Unassembled WGS sequence"/>
</dbReference>
<name>A0A0R2L4M8_9LACO</name>
<dbReference type="Proteomes" id="UP000321429">
    <property type="component" value="Unassembled WGS sequence"/>
</dbReference>
<dbReference type="RefSeq" id="WP_057809443.1">
    <property type="nucleotide sequence ID" value="NZ_BJUD01000022.1"/>
</dbReference>
<dbReference type="EMBL" id="BJUD01000022">
    <property type="protein sequence ID" value="GEK28878.1"/>
    <property type="molecule type" value="Genomic_DNA"/>
</dbReference>
<evidence type="ECO:0000313" key="3">
    <source>
        <dbReference type="Proteomes" id="UP000051139"/>
    </source>
</evidence>
<organism evidence="2 3">
    <name type="scientific">Furfurilactobacillus siliginis</name>
    <dbReference type="NCBI Taxonomy" id="348151"/>
    <lineage>
        <taxon>Bacteria</taxon>
        <taxon>Bacillati</taxon>
        <taxon>Bacillota</taxon>
        <taxon>Bacilli</taxon>
        <taxon>Lactobacillales</taxon>
        <taxon>Lactobacillaceae</taxon>
        <taxon>Furfurilactobacillus</taxon>
    </lineage>
</organism>
<dbReference type="EMBL" id="JQCB01000003">
    <property type="protein sequence ID" value="KRN96728.1"/>
    <property type="molecule type" value="Genomic_DNA"/>
</dbReference>
<dbReference type="PATRIC" id="fig|348151.3.peg.1294"/>
<reference evidence="1 4" key="2">
    <citation type="submission" date="2019-07" db="EMBL/GenBank/DDBJ databases">
        <title>Whole genome shotgun sequence of Lactobacillus siliginis NBRC 101315.</title>
        <authorList>
            <person name="Hosoyama A."/>
            <person name="Uohara A."/>
            <person name="Ohji S."/>
            <person name="Ichikawa N."/>
        </authorList>
    </citation>
    <scope>NUCLEOTIDE SEQUENCE [LARGE SCALE GENOMIC DNA]</scope>
    <source>
        <strain evidence="1 4">NBRC 101315</strain>
    </source>
</reference>
<evidence type="ECO:0000313" key="2">
    <source>
        <dbReference type="EMBL" id="KRN96728.1"/>
    </source>
</evidence>
<dbReference type="STRING" id="348151.IV55_GL001263"/>